<accession>A0ABR1A847</accession>
<gene>
    <name evidence="7" type="ORF">HHUSO_G2802</name>
</gene>
<evidence type="ECO:0000259" key="6">
    <source>
        <dbReference type="SMART" id="SM00199"/>
    </source>
</evidence>
<dbReference type="InterPro" id="IPR039809">
    <property type="entry name" value="Chemokine_b/g/d"/>
</dbReference>
<feature type="domain" description="Chemokine interleukin-8-like" evidence="6">
    <location>
        <begin position="29"/>
        <end position="90"/>
    </location>
</feature>
<comment type="subcellular location">
    <subcellularLocation>
        <location evidence="1">Secreted</location>
    </subcellularLocation>
</comment>
<reference evidence="7 8" key="1">
    <citation type="submission" date="2021-05" db="EMBL/GenBank/DDBJ databases">
        <authorList>
            <person name="Zahm M."/>
            <person name="Klopp C."/>
            <person name="Cabau C."/>
            <person name="Kuhl H."/>
            <person name="Suciu R."/>
            <person name="Ciorpac M."/>
            <person name="Holostenco D."/>
            <person name="Gessner J."/>
            <person name="Wuertz S."/>
            <person name="Hohne C."/>
            <person name="Stock M."/>
            <person name="Gislard M."/>
            <person name="Lluch J."/>
            <person name="Milhes M."/>
            <person name="Lampietro C."/>
            <person name="Lopez Roques C."/>
            <person name="Donnadieu C."/>
            <person name="Du K."/>
            <person name="Schartl M."/>
            <person name="Guiguen Y."/>
        </authorList>
    </citation>
    <scope>NUCLEOTIDE SEQUENCE [LARGE SCALE GENOMIC DNA]</scope>
    <source>
        <strain evidence="7">Hh-F2</strain>
        <tissue evidence="7">Blood</tissue>
    </source>
</reference>
<comment type="similarity">
    <text evidence="2">Belongs to the intercrine alpha (chemokine CxC) family.</text>
</comment>
<dbReference type="Gene3D" id="2.40.50.40">
    <property type="match status" value="1"/>
</dbReference>
<proteinExistence type="inferred from homology"/>
<feature type="signal peptide" evidence="5">
    <location>
        <begin position="1"/>
        <end position="20"/>
    </location>
</feature>
<dbReference type="PRINTS" id="PR00436">
    <property type="entry name" value="INTERLEUKIN8"/>
</dbReference>
<keyword evidence="4" id="KW-0964">Secreted</keyword>
<dbReference type="EMBL" id="JAHFZB010000002">
    <property type="protein sequence ID" value="KAK6493258.1"/>
    <property type="molecule type" value="Genomic_DNA"/>
</dbReference>
<keyword evidence="5" id="KW-0732">Signal</keyword>
<dbReference type="SMART" id="SM00199">
    <property type="entry name" value="SCY"/>
    <property type="match status" value="1"/>
</dbReference>
<feature type="chain" id="PRO_5047443530" evidence="5">
    <location>
        <begin position="21"/>
        <end position="96"/>
    </location>
</feature>
<protein>
    <submittedName>
        <fullName evidence="7">Interleukin-8-like</fullName>
    </submittedName>
</protein>
<dbReference type="PRINTS" id="PR00437">
    <property type="entry name" value="SMALLCYTKCXC"/>
</dbReference>
<dbReference type="Proteomes" id="UP001369086">
    <property type="component" value="Unassembled WGS sequence"/>
</dbReference>
<dbReference type="SUPFAM" id="SSF54117">
    <property type="entry name" value="Interleukin 8-like chemokines"/>
    <property type="match status" value="1"/>
</dbReference>
<dbReference type="InterPro" id="IPR033899">
    <property type="entry name" value="CXC_Chemokine_domain"/>
</dbReference>
<comment type="caution">
    <text evidence="7">The sequence shown here is derived from an EMBL/GenBank/DDBJ whole genome shotgun (WGS) entry which is preliminary data.</text>
</comment>
<keyword evidence="3" id="KW-0202">Cytokine</keyword>
<dbReference type="Pfam" id="PF00048">
    <property type="entry name" value="IL8"/>
    <property type="match status" value="1"/>
</dbReference>
<keyword evidence="8" id="KW-1185">Reference proteome</keyword>
<evidence type="ECO:0000256" key="3">
    <source>
        <dbReference type="ARBA" id="ARBA00022514"/>
    </source>
</evidence>
<organism evidence="7 8">
    <name type="scientific">Huso huso</name>
    <name type="common">Beluga</name>
    <name type="synonym">Acipenser huso</name>
    <dbReference type="NCBI Taxonomy" id="61971"/>
    <lineage>
        <taxon>Eukaryota</taxon>
        <taxon>Metazoa</taxon>
        <taxon>Chordata</taxon>
        <taxon>Craniata</taxon>
        <taxon>Vertebrata</taxon>
        <taxon>Euteleostomi</taxon>
        <taxon>Actinopterygii</taxon>
        <taxon>Chondrostei</taxon>
        <taxon>Acipenseriformes</taxon>
        <taxon>Acipenseridae</taxon>
        <taxon>Huso</taxon>
    </lineage>
</organism>
<dbReference type="InterPro" id="IPR001811">
    <property type="entry name" value="Chemokine_IL8-like_dom"/>
</dbReference>
<evidence type="ECO:0000313" key="8">
    <source>
        <dbReference type="Proteomes" id="UP001369086"/>
    </source>
</evidence>
<sequence length="96" mass="10771">MNKKIAFILWIVMCAAVSEAGVLGRAGITFRCQCLQTSSHFIHPVHFADIQMIPAGPHCINLEMIVQLKSGRKVCLNPGANWVKMIIKRILNRQKD</sequence>
<dbReference type="PANTHER" id="PTHR12015">
    <property type="entry name" value="SMALL INDUCIBLE CYTOKINE A"/>
    <property type="match status" value="1"/>
</dbReference>
<evidence type="ECO:0000256" key="4">
    <source>
        <dbReference type="ARBA" id="ARBA00022525"/>
    </source>
</evidence>
<dbReference type="InterPro" id="IPR001089">
    <property type="entry name" value="Chemokine_CXC"/>
</dbReference>
<dbReference type="InterPro" id="IPR036048">
    <property type="entry name" value="Interleukin_8-like_sf"/>
</dbReference>
<dbReference type="CDD" id="cd00273">
    <property type="entry name" value="Chemokine_CXC"/>
    <property type="match status" value="1"/>
</dbReference>
<evidence type="ECO:0000256" key="1">
    <source>
        <dbReference type="ARBA" id="ARBA00004613"/>
    </source>
</evidence>
<evidence type="ECO:0000313" key="7">
    <source>
        <dbReference type="EMBL" id="KAK6493258.1"/>
    </source>
</evidence>
<evidence type="ECO:0000256" key="5">
    <source>
        <dbReference type="SAM" id="SignalP"/>
    </source>
</evidence>
<name>A0ABR1A847_HUSHU</name>
<evidence type="ECO:0000256" key="2">
    <source>
        <dbReference type="ARBA" id="ARBA00010665"/>
    </source>
</evidence>
<dbReference type="PANTHER" id="PTHR12015:SF198">
    <property type="entry name" value="PLATELET BASIC PROTEIN"/>
    <property type="match status" value="1"/>
</dbReference>